<proteinExistence type="predicted"/>
<feature type="non-terminal residue" evidence="1">
    <location>
        <position position="1"/>
    </location>
</feature>
<evidence type="ECO:0008006" key="3">
    <source>
        <dbReference type="Google" id="ProtNLM"/>
    </source>
</evidence>
<organism evidence="1 2">
    <name type="scientific">Rotaria magnacalcarata</name>
    <dbReference type="NCBI Taxonomy" id="392030"/>
    <lineage>
        <taxon>Eukaryota</taxon>
        <taxon>Metazoa</taxon>
        <taxon>Spiralia</taxon>
        <taxon>Gnathifera</taxon>
        <taxon>Rotifera</taxon>
        <taxon>Eurotatoria</taxon>
        <taxon>Bdelloidea</taxon>
        <taxon>Philodinida</taxon>
        <taxon>Philodinidae</taxon>
        <taxon>Rotaria</taxon>
    </lineage>
</organism>
<dbReference type="AlphaFoldDB" id="A0A821FUJ9"/>
<protein>
    <recommendedName>
        <fullName evidence="3">Fibronectin type-III domain-containing protein</fullName>
    </recommendedName>
</protein>
<dbReference type="InterPro" id="IPR013783">
    <property type="entry name" value="Ig-like_fold"/>
</dbReference>
<dbReference type="Gene3D" id="2.60.40.10">
    <property type="entry name" value="Immunoglobulins"/>
    <property type="match status" value="1"/>
</dbReference>
<dbReference type="InterPro" id="IPR036116">
    <property type="entry name" value="FN3_sf"/>
</dbReference>
<dbReference type="SUPFAM" id="SSF49265">
    <property type="entry name" value="Fibronectin type III"/>
    <property type="match status" value="1"/>
</dbReference>
<dbReference type="CDD" id="cd00063">
    <property type="entry name" value="FN3"/>
    <property type="match status" value="1"/>
</dbReference>
<sequence length="55" mass="6129">MIEILLTGLTIPDLPSQIHVMNTSHTSLLISWTPGFDGGAQQTFQIRFRLSTESQ</sequence>
<dbReference type="InterPro" id="IPR003961">
    <property type="entry name" value="FN3_dom"/>
</dbReference>
<accession>A0A821FUJ9</accession>
<keyword evidence="2" id="KW-1185">Reference proteome</keyword>
<evidence type="ECO:0000313" key="1">
    <source>
        <dbReference type="EMBL" id="CAF4656939.1"/>
    </source>
</evidence>
<evidence type="ECO:0000313" key="2">
    <source>
        <dbReference type="Proteomes" id="UP000663866"/>
    </source>
</evidence>
<gene>
    <name evidence="1" type="ORF">OVN521_LOCUS46978</name>
</gene>
<name>A0A821FUJ9_9BILA</name>
<reference evidence="1" key="1">
    <citation type="submission" date="2021-02" db="EMBL/GenBank/DDBJ databases">
        <authorList>
            <person name="Nowell W R."/>
        </authorList>
    </citation>
    <scope>NUCLEOTIDE SEQUENCE</scope>
</reference>
<comment type="caution">
    <text evidence="1">The sequence shown here is derived from an EMBL/GenBank/DDBJ whole genome shotgun (WGS) entry which is preliminary data.</text>
</comment>
<dbReference type="EMBL" id="CAJOBG010088620">
    <property type="protein sequence ID" value="CAF4656939.1"/>
    <property type="molecule type" value="Genomic_DNA"/>
</dbReference>
<dbReference type="Proteomes" id="UP000663866">
    <property type="component" value="Unassembled WGS sequence"/>
</dbReference>